<reference evidence="6 7" key="1">
    <citation type="journal article" date="2018" name="Nat. Ecol. Evol.">
        <title>Shark genomes provide insights into elasmobranch evolution and the origin of vertebrates.</title>
        <authorList>
            <person name="Hara Y"/>
            <person name="Yamaguchi K"/>
            <person name="Onimaru K"/>
            <person name="Kadota M"/>
            <person name="Koyanagi M"/>
            <person name="Keeley SD"/>
            <person name="Tatsumi K"/>
            <person name="Tanaka K"/>
            <person name="Motone F"/>
            <person name="Kageyama Y"/>
            <person name="Nozu R"/>
            <person name="Adachi N"/>
            <person name="Nishimura O"/>
            <person name="Nakagawa R"/>
            <person name="Tanegashima C"/>
            <person name="Kiyatake I"/>
            <person name="Matsumoto R"/>
            <person name="Murakumo K"/>
            <person name="Nishida K"/>
            <person name="Terakita A"/>
            <person name="Kuratani S"/>
            <person name="Sato K"/>
            <person name="Hyodo S Kuraku.S."/>
        </authorList>
    </citation>
    <scope>NUCLEOTIDE SEQUENCE [LARGE SCALE GENOMIC DNA]</scope>
</reference>
<evidence type="ECO:0000313" key="7">
    <source>
        <dbReference type="Proteomes" id="UP000288216"/>
    </source>
</evidence>
<dbReference type="OrthoDB" id="687730at2759"/>
<feature type="domain" description="VWFA" evidence="5">
    <location>
        <begin position="37"/>
        <end position="220"/>
    </location>
</feature>
<evidence type="ECO:0000256" key="3">
    <source>
        <dbReference type="ARBA" id="ARBA00023157"/>
    </source>
</evidence>
<dbReference type="GO" id="GO:0030020">
    <property type="term" value="F:extracellular matrix structural constituent conferring tensile strength"/>
    <property type="evidence" value="ECO:0007669"/>
    <property type="project" value="TreeGrafter"/>
</dbReference>
<dbReference type="FunFam" id="3.40.50.410:FF:000051">
    <property type="entry name" value="Collagen type XXVIII alpha 1 chain"/>
    <property type="match status" value="1"/>
</dbReference>
<dbReference type="SMART" id="SM00327">
    <property type="entry name" value="VWA"/>
    <property type="match status" value="1"/>
</dbReference>
<comment type="caution">
    <text evidence="6">The sequence shown here is derived from an EMBL/GenBank/DDBJ whole genome shotgun (WGS) entry which is preliminary data.</text>
</comment>
<keyword evidence="7" id="KW-1185">Reference proteome</keyword>
<dbReference type="GO" id="GO:0031012">
    <property type="term" value="C:extracellular matrix"/>
    <property type="evidence" value="ECO:0007669"/>
    <property type="project" value="TreeGrafter"/>
</dbReference>
<dbReference type="Proteomes" id="UP000288216">
    <property type="component" value="Unassembled WGS sequence"/>
</dbReference>
<dbReference type="PRINTS" id="PR00453">
    <property type="entry name" value="VWFADOMAIN"/>
</dbReference>
<feature type="compositionally biased region" description="Gly residues" evidence="4">
    <location>
        <begin position="372"/>
        <end position="383"/>
    </location>
</feature>
<evidence type="ECO:0000256" key="1">
    <source>
        <dbReference type="ARBA" id="ARBA00022690"/>
    </source>
</evidence>
<sequence length="383" mass="39986">MSEAGLASVFQLMDEFTAIVGIPVTYWDNLEEDCSLEIAFLLDSSESAKDFNHNREKSFVLDFVDRLQQLRVSSGRRLVPRVALLQYSSTVLIEQTFRDWSGPAAFRAHVAPIGYIGHGTYTTYAITNLTQLYLNEAAPGSVRLAVLMTDGVDHPRNPDIYAATAEAKNQGIKFFTVGMSPVATEPPNAAKLRLLASPPASRFVHNLQDNTALGKLFLEVAELADEGCPKTPKCICEKGERGPPGSSGKKGRPGDDGATGLKGQKGEAGLSGIPGRDGMEGPEGPVGPRGLRGVQGYPGSPGDQGPAGFQGKKGERGVSGPPGLIGETGIGYPGPKGNIGFIGRPGPVGPPGIGEPGLPGPPGPQGLQGDRGLPGEGFPGLKV</sequence>
<keyword evidence="2" id="KW-0722">Serine protease inhibitor</keyword>
<evidence type="ECO:0000259" key="5">
    <source>
        <dbReference type="PROSITE" id="PS50234"/>
    </source>
</evidence>
<dbReference type="PANTHER" id="PTHR24023">
    <property type="entry name" value="COLLAGEN ALPHA"/>
    <property type="match status" value="1"/>
</dbReference>
<dbReference type="GO" id="GO:0004867">
    <property type="term" value="F:serine-type endopeptidase inhibitor activity"/>
    <property type="evidence" value="ECO:0007669"/>
    <property type="project" value="UniProtKB-KW"/>
</dbReference>
<protein>
    <recommendedName>
        <fullName evidence="5">VWFA domain-containing protein</fullName>
    </recommendedName>
</protein>
<dbReference type="AlphaFoldDB" id="A0A401NTH2"/>
<keyword evidence="1" id="KW-0646">Protease inhibitor</keyword>
<accession>A0A401NTH2</accession>
<keyword evidence="3" id="KW-1015">Disulfide bond</keyword>
<dbReference type="InterPro" id="IPR002035">
    <property type="entry name" value="VWF_A"/>
</dbReference>
<dbReference type="GO" id="GO:0030198">
    <property type="term" value="P:extracellular matrix organization"/>
    <property type="evidence" value="ECO:0007669"/>
    <property type="project" value="TreeGrafter"/>
</dbReference>
<dbReference type="InterPro" id="IPR008160">
    <property type="entry name" value="Collagen"/>
</dbReference>
<dbReference type="STRING" id="75743.A0A401NTH2"/>
<dbReference type="Pfam" id="PF00092">
    <property type="entry name" value="VWA"/>
    <property type="match status" value="1"/>
</dbReference>
<dbReference type="Pfam" id="PF01391">
    <property type="entry name" value="Collagen"/>
    <property type="match status" value="1"/>
</dbReference>
<evidence type="ECO:0000256" key="4">
    <source>
        <dbReference type="SAM" id="MobiDB-lite"/>
    </source>
</evidence>
<dbReference type="Gene3D" id="3.40.50.410">
    <property type="entry name" value="von Willebrand factor, type A domain"/>
    <property type="match status" value="1"/>
</dbReference>
<dbReference type="EMBL" id="BFAA01005425">
    <property type="protein sequence ID" value="GCB64149.1"/>
    <property type="molecule type" value="Genomic_DNA"/>
</dbReference>
<dbReference type="GO" id="GO:0005615">
    <property type="term" value="C:extracellular space"/>
    <property type="evidence" value="ECO:0007669"/>
    <property type="project" value="TreeGrafter"/>
</dbReference>
<name>A0A401NTH2_SCYTO</name>
<proteinExistence type="predicted"/>
<evidence type="ECO:0000313" key="6">
    <source>
        <dbReference type="EMBL" id="GCB64149.1"/>
    </source>
</evidence>
<dbReference type="InterPro" id="IPR036465">
    <property type="entry name" value="vWFA_dom_sf"/>
</dbReference>
<dbReference type="InterPro" id="IPR050149">
    <property type="entry name" value="Collagen_superfamily"/>
</dbReference>
<dbReference type="PANTHER" id="PTHR24023:SF1082">
    <property type="entry name" value="COLLAGEN TRIPLE HELIX REPEAT"/>
    <property type="match status" value="1"/>
</dbReference>
<evidence type="ECO:0000256" key="2">
    <source>
        <dbReference type="ARBA" id="ARBA00022900"/>
    </source>
</evidence>
<dbReference type="CDD" id="cd01450">
    <property type="entry name" value="vWFA_subfamily_ECM"/>
    <property type="match status" value="1"/>
</dbReference>
<dbReference type="PROSITE" id="PS50234">
    <property type="entry name" value="VWFA"/>
    <property type="match status" value="1"/>
</dbReference>
<dbReference type="OMA" id="ANEAKHM"/>
<gene>
    <name evidence="6" type="ORF">scyTo_0011713</name>
</gene>
<dbReference type="SUPFAM" id="SSF53300">
    <property type="entry name" value="vWA-like"/>
    <property type="match status" value="1"/>
</dbReference>
<feature type="region of interest" description="Disordered" evidence="4">
    <location>
        <begin position="344"/>
        <end position="383"/>
    </location>
</feature>
<organism evidence="6 7">
    <name type="scientific">Scyliorhinus torazame</name>
    <name type="common">Cloudy catshark</name>
    <name type="synonym">Catulus torazame</name>
    <dbReference type="NCBI Taxonomy" id="75743"/>
    <lineage>
        <taxon>Eukaryota</taxon>
        <taxon>Metazoa</taxon>
        <taxon>Chordata</taxon>
        <taxon>Craniata</taxon>
        <taxon>Vertebrata</taxon>
        <taxon>Chondrichthyes</taxon>
        <taxon>Elasmobranchii</taxon>
        <taxon>Galeomorphii</taxon>
        <taxon>Galeoidea</taxon>
        <taxon>Carcharhiniformes</taxon>
        <taxon>Scyliorhinidae</taxon>
        <taxon>Scyliorhinus</taxon>
    </lineage>
</organism>
<feature type="region of interest" description="Disordered" evidence="4">
    <location>
        <begin position="232"/>
        <end position="332"/>
    </location>
</feature>